<reference evidence="5" key="1">
    <citation type="journal article" date="2019" name="Int. J. Syst. Evol. Microbiol.">
        <title>The Global Catalogue of Microorganisms (GCM) 10K type strain sequencing project: providing services to taxonomists for standard genome sequencing and annotation.</title>
        <authorList>
            <consortium name="The Broad Institute Genomics Platform"/>
            <consortium name="The Broad Institute Genome Sequencing Center for Infectious Disease"/>
            <person name="Wu L."/>
            <person name="Ma J."/>
        </authorList>
    </citation>
    <scope>NUCLEOTIDE SEQUENCE [LARGE SCALE GENOMIC DNA]</scope>
    <source>
        <strain evidence="5">NBRC 110044</strain>
    </source>
</reference>
<feature type="signal peptide" evidence="2">
    <location>
        <begin position="1"/>
        <end position="23"/>
    </location>
</feature>
<dbReference type="InterPro" id="IPR027385">
    <property type="entry name" value="Beta-barrel_OMP"/>
</dbReference>
<dbReference type="SUPFAM" id="SSF56935">
    <property type="entry name" value="Porins"/>
    <property type="match status" value="1"/>
</dbReference>
<dbReference type="EMBL" id="BSOG01000001">
    <property type="protein sequence ID" value="GLR12388.1"/>
    <property type="molecule type" value="Genomic_DNA"/>
</dbReference>
<evidence type="ECO:0000259" key="3">
    <source>
        <dbReference type="Pfam" id="PF13505"/>
    </source>
</evidence>
<keyword evidence="1 2" id="KW-0732">Signal</keyword>
<accession>A0ABQ5YD40</accession>
<keyword evidence="5" id="KW-1185">Reference proteome</keyword>
<feature type="domain" description="Outer membrane protein beta-barrel" evidence="3">
    <location>
        <begin position="18"/>
        <end position="172"/>
    </location>
</feature>
<evidence type="ECO:0000313" key="5">
    <source>
        <dbReference type="Proteomes" id="UP001156706"/>
    </source>
</evidence>
<protein>
    <recommendedName>
        <fullName evidence="3">Outer membrane protein beta-barrel domain-containing protein</fullName>
    </recommendedName>
</protein>
<proteinExistence type="predicted"/>
<sequence length="199" mass="21839">MRRPFMRLAVQGLLISAAVGAMAEVSVPHKALRFTMTAGLTAGGDKIDQIQFDNGHDQSIRAGGNVNMGAGITWRPENSPFSAQLTGNYQVAGVFAKNGSATFNRFPVELIGFYNINDKFRVGLGLRRVFNPNYSYDVGSGYDLNFKDTTGAVIEAGYFFTPSIGLNLRYVKEEYELENSLRKITVDGSHVGINSTFMF</sequence>
<feature type="chain" id="PRO_5045674674" description="Outer membrane protein beta-barrel domain-containing protein" evidence="2">
    <location>
        <begin position="24"/>
        <end position="199"/>
    </location>
</feature>
<evidence type="ECO:0000256" key="2">
    <source>
        <dbReference type="SAM" id="SignalP"/>
    </source>
</evidence>
<name>A0ABQ5YD40_9NEIS</name>
<dbReference type="RefSeq" id="WP_284195512.1">
    <property type="nucleotide sequence ID" value="NZ_BSOG01000001.1"/>
</dbReference>
<evidence type="ECO:0000256" key="1">
    <source>
        <dbReference type="ARBA" id="ARBA00022729"/>
    </source>
</evidence>
<dbReference type="Proteomes" id="UP001156706">
    <property type="component" value="Unassembled WGS sequence"/>
</dbReference>
<organism evidence="4 5">
    <name type="scientific">Chitinimonas prasina</name>
    <dbReference type="NCBI Taxonomy" id="1434937"/>
    <lineage>
        <taxon>Bacteria</taxon>
        <taxon>Pseudomonadati</taxon>
        <taxon>Pseudomonadota</taxon>
        <taxon>Betaproteobacteria</taxon>
        <taxon>Neisseriales</taxon>
        <taxon>Chitinibacteraceae</taxon>
        <taxon>Chitinimonas</taxon>
    </lineage>
</organism>
<gene>
    <name evidence="4" type="ORF">GCM10007907_11780</name>
</gene>
<evidence type="ECO:0000313" key="4">
    <source>
        <dbReference type="EMBL" id="GLR12388.1"/>
    </source>
</evidence>
<comment type="caution">
    <text evidence="4">The sequence shown here is derived from an EMBL/GenBank/DDBJ whole genome shotgun (WGS) entry which is preliminary data.</text>
</comment>
<dbReference type="Pfam" id="PF13505">
    <property type="entry name" value="OMP_b-brl"/>
    <property type="match status" value="1"/>
</dbReference>